<dbReference type="Pfam" id="PF19055">
    <property type="entry name" value="ABC2_membrane_7"/>
    <property type="match status" value="1"/>
</dbReference>
<feature type="transmembrane region" description="Helical" evidence="9">
    <location>
        <begin position="447"/>
        <end position="467"/>
    </location>
</feature>
<evidence type="ECO:0000256" key="4">
    <source>
        <dbReference type="ARBA" id="ARBA00022692"/>
    </source>
</evidence>
<dbReference type="GO" id="GO:0005524">
    <property type="term" value="F:ATP binding"/>
    <property type="evidence" value="ECO:0007669"/>
    <property type="project" value="UniProtKB-KW"/>
</dbReference>
<dbReference type="InterPro" id="IPR043926">
    <property type="entry name" value="ABCG_dom"/>
</dbReference>
<evidence type="ECO:0000256" key="2">
    <source>
        <dbReference type="ARBA" id="ARBA00005814"/>
    </source>
</evidence>
<feature type="transmembrane region" description="Helical" evidence="9">
    <location>
        <begin position="646"/>
        <end position="667"/>
    </location>
</feature>
<dbReference type="InterPro" id="IPR050352">
    <property type="entry name" value="ABCG_transporters"/>
</dbReference>
<keyword evidence="6" id="KW-0067">ATP-binding</keyword>
<dbReference type="AlphaFoldDB" id="A0ABD2NIP5"/>
<dbReference type="InterPro" id="IPR027417">
    <property type="entry name" value="P-loop_NTPase"/>
</dbReference>
<evidence type="ECO:0000259" key="10">
    <source>
        <dbReference type="PROSITE" id="PS50893"/>
    </source>
</evidence>
<keyword evidence="12" id="KW-1185">Reference proteome</keyword>
<dbReference type="Gene3D" id="3.40.50.300">
    <property type="entry name" value="P-loop containing nucleotide triphosphate hydrolases"/>
    <property type="match status" value="1"/>
</dbReference>
<dbReference type="SMART" id="SM00382">
    <property type="entry name" value="AAA"/>
    <property type="match status" value="1"/>
</dbReference>
<dbReference type="PROSITE" id="PS00211">
    <property type="entry name" value="ABC_TRANSPORTER_1"/>
    <property type="match status" value="1"/>
</dbReference>
<keyword evidence="4 9" id="KW-0812">Transmembrane</keyword>
<dbReference type="PANTHER" id="PTHR48041:SF139">
    <property type="entry name" value="PROTEIN SCARLET"/>
    <property type="match status" value="1"/>
</dbReference>
<comment type="subcellular location">
    <subcellularLocation>
        <location evidence="1">Membrane</location>
        <topology evidence="1">Multi-pass membrane protein</topology>
    </subcellularLocation>
</comment>
<evidence type="ECO:0000256" key="5">
    <source>
        <dbReference type="ARBA" id="ARBA00022741"/>
    </source>
</evidence>
<gene>
    <name evidence="11" type="ORF">HHI36_013712</name>
</gene>
<dbReference type="EMBL" id="JABFTP020000103">
    <property type="protein sequence ID" value="KAL3278384.1"/>
    <property type="molecule type" value="Genomic_DNA"/>
</dbReference>
<dbReference type="Pfam" id="PF00005">
    <property type="entry name" value="ABC_tran"/>
    <property type="match status" value="1"/>
</dbReference>
<dbReference type="InterPro" id="IPR003593">
    <property type="entry name" value="AAA+_ATPase"/>
</dbReference>
<feature type="domain" description="ABC transporter" evidence="10">
    <location>
        <begin position="71"/>
        <end position="317"/>
    </location>
</feature>
<dbReference type="CDD" id="cd03213">
    <property type="entry name" value="ABCG_EPDR"/>
    <property type="match status" value="1"/>
</dbReference>
<dbReference type="GO" id="GO:0016020">
    <property type="term" value="C:membrane"/>
    <property type="evidence" value="ECO:0007669"/>
    <property type="project" value="UniProtKB-SubCell"/>
</dbReference>
<feature type="transmembrane region" description="Helical" evidence="9">
    <location>
        <begin position="523"/>
        <end position="544"/>
    </location>
</feature>
<name>A0ABD2NIP5_9CUCU</name>
<comment type="similarity">
    <text evidence="2">Belongs to the ABC transporter superfamily. ABCG family. Eye pigment precursor importer (TC 3.A.1.204) subfamily.</text>
</comment>
<evidence type="ECO:0000256" key="8">
    <source>
        <dbReference type="ARBA" id="ARBA00023136"/>
    </source>
</evidence>
<evidence type="ECO:0000313" key="12">
    <source>
        <dbReference type="Proteomes" id="UP001516400"/>
    </source>
</evidence>
<keyword evidence="3" id="KW-0813">Transport</keyword>
<dbReference type="Pfam" id="PF01061">
    <property type="entry name" value="ABC2_membrane"/>
    <property type="match status" value="1"/>
</dbReference>
<dbReference type="InterPro" id="IPR003439">
    <property type="entry name" value="ABC_transporter-like_ATP-bd"/>
</dbReference>
<accession>A0ABD2NIP5</accession>
<evidence type="ECO:0000256" key="3">
    <source>
        <dbReference type="ARBA" id="ARBA00022448"/>
    </source>
</evidence>
<evidence type="ECO:0000313" key="11">
    <source>
        <dbReference type="EMBL" id="KAL3278384.1"/>
    </source>
</evidence>
<dbReference type="PANTHER" id="PTHR48041">
    <property type="entry name" value="ABC TRANSPORTER G FAMILY MEMBER 28"/>
    <property type="match status" value="1"/>
</dbReference>
<dbReference type="InterPro" id="IPR013525">
    <property type="entry name" value="ABC2_TM"/>
</dbReference>
<evidence type="ECO:0000256" key="1">
    <source>
        <dbReference type="ARBA" id="ARBA00004141"/>
    </source>
</evidence>
<keyword evidence="5" id="KW-0547">Nucleotide-binding</keyword>
<sequence>MSYPRNRIRDYGLEESDQFQNSSGEYEYKISDQCLKDWRSTFGGEVDCALRKNVEEQVTFSWCDINVFTKTRSSSLVLPFSKKESTQKHILKNVSGIAYPSELLVIMGSSGAGKTTLMNCMTFRNLKNLSISGTVCINNTAVTQTQLAAHSAYVQQDDLFVKFLTVKEHLTFQSELRMDSNLTRAEKMQRVEEVMLELSLKKCEFCIIGQPGVVKGISGGERKRLALASEMLTNPSILFCDEPTTGLDSFMALNVVQILRDIARTGRTVITTLHLPSSELFCLFDKVCLMAEGRTAFLGTVDQANSFFTKLGLGCPKNYNPANHYIQLLSIRSGREVECKQAVNTICDAFDSSSLGFKIRKTKDKIAESIEGNKDSWSSKQRNLSPYRASWFTQFRALFWRSWMSLIQNPDMTIRRILVLVLECLLMLLIYYGQILNQAGIKNIDGVFFYLLMNSTSNIFIVIETFCSELPLFLKEHKDGMYRTDVYYLAKIICSMPMSIICSFLTTTLLYFLVGMNGEIDRYLTAVIISILSGQVALGLGYVISALSPDVYVATPLVSIFTTPLFLFGGIFLSFSSIPPYFRWIAALSWIKDGYQAYMINQWDDISHIKCEYNSSAVSACIKNGIEVLDSVAVTVDDFWPAIESMLVLFVFYRLVGFFILLLVAYFKE</sequence>
<organism evidence="11 12">
    <name type="scientific">Cryptolaemus montrouzieri</name>
    <dbReference type="NCBI Taxonomy" id="559131"/>
    <lineage>
        <taxon>Eukaryota</taxon>
        <taxon>Metazoa</taxon>
        <taxon>Ecdysozoa</taxon>
        <taxon>Arthropoda</taxon>
        <taxon>Hexapoda</taxon>
        <taxon>Insecta</taxon>
        <taxon>Pterygota</taxon>
        <taxon>Neoptera</taxon>
        <taxon>Endopterygota</taxon>
        <taxon>Coleoptera</taxon>
        <taxon>Polyphaga</taxon>
        <taxon>Cucujiformia</taxon>
        <taxon>Coccinelloidea</taxon>
        <taxon>Coccinellidae</taxon>
        <taxon>Scymninae</taxon>
        <taxon>Scymnini</taxon>
        <taxon>Cryptolaemus</taxon>
    </lineage>
</organism>
<evidence type="ECO:0000256" key="7">
    <source>
        <dbReference type="ARBA" id="ARBA00022989"/>
    </source>
</evidence>
<keyword evidence="8 9" id="KW-0472">Membrane</keyword>
<feature type="transmembrane region" description="Helical" evidence="9">
    <location>
        <begin position="417"/>
        <end position="435"/>
    </location>
</feature>
<feature type="transmembrane region" description="Helical" evidence="9">
    <location>
        <begin position="488"/>
        <end position="511"/>
    </location>
</feature>
<comment type="caution">
    <text evidence="11">The sequence shown here is derived from an EMBL/GenBank/DDBJ whole genome shotgun (WGS) entry which is preliminary data.</text>
</comment>
<reference evidence="11 12" key="1">
    <citation type="journal article" date="2021" name="BMC Biol.">
        <title>Horizontally acquired antibacterial genes associated with adaptive radiation of ladybird beetles.</title>
        <authorList>
            <person name="Li H.S."/>
            <person name="Tang X.F."/>
            <person name="Huang Y.H."/>
            <person name="Xu Z.Y."/>
            <person name="Chen M.L."/>
            <person name="Du X.Y."/>
            <person name="Qiu B.Y."/>
            <person name="Chen P.T."/>
            <person name="Zhang W."/>
            <person name="Slipinski A."/>
            <person name="Escalona H.E."/>
            <person name="Waterhouse R.M."/>
            <person name="Zwick A."/>
            <person name="Pang H."/>
        </authorList>
    </citation>
    <scope>NUCLEOTIDE SEQUENCE [LARGE SCALE GENOMIC DNA]</scope>
    <source>
        <strain evidence="11">SYSU2018</strain>
    </source>
</reference>
<dbReference type="SUPFAM" id="SSF52540">
    <property type="entry name" value="P-loop containing nucleoside triphosphate hydrolases"/>
    <property type="match status" value="1"/>
</dbReference>
<feature type="transmembrane region" description="Helical" evidence="9">
    <location>
        <begin position="551"/>
        <end position="575"/>
    </location>
</feature>
<dbReference type="Proteomes" id="UP001516400">
    <property type="component" value="Unassembled WGS sequence"/>
</dbReference>
<keyword evidence="7 9" id="KW-1133">Transmembrane helix</keyword>
<dbReference type="InterPro" id="IPR017871">
    <property type="entry name" value="ABC_transporter-like_CS"/>
</dbReference>
<protein>
    <recommendedName>
        <fullName evidence="10">ABC transporter domain-containing protein</fullName>
    </recommendedName>
</protein>
<dbReference type="PROSITE" id="PS50893">
    <property type="entry name" value="ABC_TRANSPORTER_2"/>
    <property type="match status" value="1"/>
</dbReference>
<proteinExistence type="inferred from homology"/>
<evidence type="ECO:0000256" key="9">
    <source>
        <dbReference type="SAM" id="Phobius"/>
    </source>
</evidence>
<evidence type="ECO:0000256" key="6">
    <source>
        <dbReference type="ARBA" id="ARBA00022840"/>
    </source>
</evidence>